<evidence type="ECO:0000313" key="2">
    <source>
        <dbReference type="Proteomes" id="UP000240883"/>
    </source>
</evidence>
<organism evidence="1 2">
    <name type="scientific">Corynespora cassiicola Philippines</name>
    <dbReference type="NCBI Taxonomy" id="1448308"/>
    <lineage>
        <taxon>Eukaryota</taxon>
        <taxon>Fungi</taxon>
        <taxon>Dikarya</taxon>
        <taxon>Ascomycota</taxon>
        <taxon>Pezizomycotina</taxon>
        <taxon>Dothideomycetes</taxon>
        <taxon>Pleosporomycetidae</taxon>
        <taxon>Pleosporales</taxon>
        <taxon>Corynesporascaceae</taxon>
        <taxon>Corynespora</taxon>
    </lineage>
</organism>
<dbReference type="Proteomes" id="UP000240883">
    <property type="component" value="Unassembled WGS sequence"/>
</dbReference>
<keyword evidence="2" id="KW-1185">Reference proteome</keyword>
<gene>
    <name evidence="1" type="ORF">BS50DRAFT_53555</name>
</gene>
<sequence length="95" mass="11004">MVSIKHQNMSIPLGRRTKRAWGSFLAQARTANARGRSDRRPMPHQYEPYFSPRRSKWLVCFSIWGLTAACSCSYTTDSNLPLQHRIQPWRAVKLA</sequence>
<accession>A0A2T2NIF0</accession>
<proteinExistence type="predicted"/>
<evidence type="ECO:0000313" key="1">
    <source>
        <dbReference type="EMBL" id="PSN65215.1"/>
    </source>
</evidence>
<dbReference type="EMBL" id="KZ678137">
    <property type="protein sequence ID" value="PSN65215.1"/>
    <property type="molecule type" value="Genomic_DNA"/>
</dbReference>
<protein>
    <submittedName>
        <fullName evidence="1">Uncharacterized protein</fullName>
    </submittedName>
</protein>
<name>A0A2T2NIF0_CORCC</name>
<reference evidence="1 2" key="1">
    <citation type="journal article" date="2018" name="Front. Microbiol.">
        <title>Genome-Wide Analysis of Corynespora cassiicola Leaf Fall Disease Putative Effectors.</title>
        <authorList>
            <person name="Lopez D."/>
            <person name="Ribeiro S."/>
            <person name="Label P."/>
            <person name="Fumanal B."/>
            <person name="Venisse J.S."/>
            <person name="Kohler A."/>
            <person name="de Oliveira R.R."/>
            <person name="Labutti K."/>
            <person name="Lipzen A."/>
            <person name="Lail K."/>
            <person name="Bauer D."/>
            <person name="Ohm R.A."/>
            <person name="Barry K.W."/>
            <person name="Spatafora J."/>
            <person name="Grigoriev I.V."/>
            <person name="Martin F.M."/>
            <person name="Pujade-Renaud V."/>
        </authorList>
    </citation>
    <scope>NUCLEOTIDE SEQUENCE [LARGE SCALE GENOMIC DNA]</scope>
    <source>
        <strain evidence="1 2">Philippines</strain>
    </source>
</reference>
<dbReference type="AlphaFoldDB" id="A0A2T2NIF0"/>